<comment type="function">
    <text evidence="9">Converts cobyric acid to cobinamide by the addition of aminopropanol on the F carboxylic group.</text>
</comment>
<evidence type="ECO:0000256" key="1">
    <source>
        <dbReference type="ARBA" id="ARBA00004651"/>
    </source>
</evidence>
<feature type="transmembrane region" description="Helical" evidence="9">
    <location>
        <begin position="61"/>
        <end position="79"/>
    </location>
</feature>
<reference evidence="10 11" key="1">
    <citation type="submission" date="2019-11" db="EMBL/GenBank/DDBJ databases">
        <title>Type strains purchased from KCTC, JCM and DSMZ.</title>
        <authorList>
            <person name="Lu H."/>
        </authorList>
    </citation>
    <scope>NUCLEOTIDE SEQUENCE [LARGE SCALE GENOMIC DNA]</scope>
    <source>
        <strain evidence="10 11">JCM 31587</strain>
    </source>
</reference>
<keyword evidence="11" id="KW-1185">Reference proteome</keyword>
<dbReference type="NCBIfam" id="TIGR00380">
    <property type="entry name" value="cobal_cbiB"/>
    <property type="match status" value="1"/>
</dbReference>
<dbReference type="Proteomes" id="UP000472320">
    <property type="component" value="Unassembled WGS sequence"/>
</dbReference>
<sequence>MLSSLDWSALAAALLAGVLLDALLGEVSRLHPLVGFGRLSNAIEARLNQSAAGPMRFARGLLAWALAVLPPVVLTAWVLTRSMPPAAQIALHAILLYFCIGLRSLRDHMLPIGHALLAGDLAAARALTARIVSRDTQHASESDLAKAATESMLENGNDAVFGTLFWFAVAGGPGALLFRLANTLDAMWGYRSERFNLFGRSAARIDDALNFLPARLTAISYALLAPGAAGTRRALACWRQQAPAWDSPNAGPVMSSGAGALGLQLGGAASYGGEIELRPPLGTGSPALAADIPRAWRLVRNTTWLWLAAMVAIAYGAHHA</sequence>
<dbReference type="OrthoDB" id="9811967at2"/>
<protein>
    <recommendedName>
        <fullName evidence="9">Cobalamin biosynthesis protein CobD</fullName>
    </recommendedName>
</protein>
<keyword evidence="7 9" id="KW-1133">Transmembrane helix</keyword>
<gene>
    <name evidence="9" type="primary">cobD</name>
    <name evidence="10" type="ORF">GM658_27925</name>
</gene>
<keyword evidence="4 9" id="KW-1003">Cell membrane</keyword>
<evidence type="ECO:0000256" key="9">
    <source>
        <dbReference type="HAMAP-Rule" id="MF_00024"/>
    </source>
</evidence>
<dbReference type="UniPathway" id="UPA00148"/>
<organism evidence="10 11">
    <name type="scientific">Massilia eburnea</name>
    <dbReference type="NCBI Taxonomy" id="1776165"/>
    <lineage>
        <taxon>Bacteria</taxon>
        <taxon>Pseudomonadati</taxon>
        <taxon>Pseudomonadota</taxon>
        <taxon>Betaproteobacteria</taxon>
        <taxon>Burkholderiales</taxon>
        <taxon>Oxalobacteraceae</taxon>
        <taxon>Telluria group</taxon>
        <taxon>Massilia</taxon>
    </lineage>
</organism>
<dbReference type="InterPro" id="IPR004485">
    <property type="entry name" value="Cobalamin_biosynth_CobD/CbiB"/>
</dbReference>
<dbReference type="GO" id="GO:0009236">
    <property type="term" value="P:cobalamin biosynthetic process"/>
    <property type="evidence" value="ECO:0007669"/>
    <property type="project" value="UniProtKB-UniRule"/>
</dbReference>
<evidence type="ECO:0000313" key="10">
    <source>
        <dbReference type="EMBL" id="MTW14449.1"/>
    </source>
</evidence>
<feature type="transmembrane region" description="Helical" evidence="9">
    <location>
        <begin position="298"/>
        <end position="317"/>
    </location>
</feature>
<keyword evidence="6 9" id="KW-0812">Transmembrane</keyword>
<dbReference type="Pfam" id="PF03186">
    <property type="entry name" value="CobD_Cbib"/>
    <property type="match status" value="1"/>
</dbReference>
<comment type="caution">
    <text evidence="10">The sequence shown here is derived from an EMBL/GenBank/DDBJ whole genome shotgun (WGS) entry which is preliminary data.</text>
</comment>
<feature type="transmembrane region" description="Helical" evidence="9">
    <location>
        <begin position="159"/>
        <end position="181"/>
    </location>
</feature>
<evidence type="ECO:0000313" key="11">
    <source>
        <dbReference type="Proteomes" id="UP000472320"/>
    </source>
</evidence>
<keyword evidence="8 9" id="KW-0472">Membrane</keyword>
<evidence type="ECO:0000256" key="3">
    <source>
        <dbReference type="ARBA" id="ARBA00006263"/>
    </source>
</evidence>
<feature type="transmembrane region" description="Helical" evidence="9">
    <location>
        <begin position="86"/>
        <end position="105"/>
    </location>
</feature>
<evidence type="ECO:0000256" key="5">
    <source>
        <dbReference type="ARBA" id="ARBA00022573"/>
    </source>
</evidence>
<dbReference type="GO" id="GO:0005886">
    <property type="term" value="C:plasma membrane"/>
    <property type="evidence" value="ECO:0007669"/>
    <property type="project" value="UniProtKB-SubCell"/>
</dbReference>
<dbReference type="EMBL" id="WNKX01000046">
    <property type="protein sequence ID" value="MTW14449.1"/>
    <property type="molecule type" value="Genomic_DNA"/>
</dbReference>
<comment type="similarity">
    <text evidence="3 9">Belongs to the CobD/CbiB family.</text>
</comment>
<dbReference type="RefSeq" id="WP_155457400.1">
    <property type="nucleotide sequence ID" value="NZ_WNKX01000046.1"/>
</dbReference>
<dbReference type="GO" id="GO:0015420">
    <property type="term" value="F:ABC-type vitamin B12 transporter activity"/>
    <property type="evidence" value="ECO:0007669"/>
    <property type="project" value="UniProtKB-UniRule"/>
</dbReference>
<evidence type="ECO:0000256" key="6">
    <source>
        <dbReference type="ARBA" id="ARBA00022692"/>
    </source>
</evidence>
<dbReference type="PANTHER" id="PTHR34308:SF1">
    <property type="entry name" value="COBALAMIN BIOSYNTHESIS PROTEIN CBIB"/>
    <property type="match status" value="1"/>
</dbReference>
<comment type="pathway">
    <text evidence="2 9">Cofactor biosynthesis; adenosylcobalamin biosynthesis.</text>
</comment>
<dbReference type="HAMAP" id="MF_00024">
    <property type="entry name" value="CobD_CbiB"/>
    <property type="match status" value="1"/>
</dbReference>
<keyword evidence="5 9" id="KW-0169">Cobalamin biosynthesis</keyword>
<evidence type="ECO:0000256" key="7">
    <source>
        <dbReference type="ARBA" id="ARBA00022989"/>
    </source>
</evidence>
<comment type="subcellular location">
    <subcellularLocation>
        <location evidence="1 9">Cell membrane</location>
        <topology evidence="1 9">Multi-pass membrane protein</topology>
    </subcellularLocation>
</comment>
<dbReference type="PANTHER" id="PTHR34308">
    <property type="entry name" value="COBALAMIN BIOSYNTHESIS PROTEIN CBIB"/>
    <property type="match status" value="1"/>
</dbReference>
<proteinExistence type="inferred from homology"/>
<name>A0A6L6QQ13_9BURK</name>
<evidence type="ECO:0000256" key="2">
    <source>
        <dbReference type="ARBA" id="ARBA00004953"/>
    </source>
</evidence>
<comment type="caution">
    <text evidence="9">Lacks conserved residue(s) required for the propagation of feature annotation.</text>
</comment>
<evidence type="ECO:0000256" key="8">
    <source>
        <dbReference type="ARBA" id="ARBA00023136"/>
    </source>
</evidence>
<accession>A0A6L6QQ13</accession>
<evidence type="ECO:0000256" key="4">
    <source>
        <dbReference type="ARBA" id="ARBA00022475"/>
    </source>
</evidence>
<dbReference type="AlphaFoldDB" id="A0A6L6QQ13"/>
<dbReference type="GO" id="GO:0048472">
    <property type="term" value="F:threonine-phosphate decarboxylase activity"/>
    <property type="evidence" value="ECO:0007669"/>
    <property type="project" value="InterPro"/>
</dbReference>